<keyword evidence="3 6" id="KW-0812">Transmembrane</keyword>
<feature type="transmembrane region" description="Helical" evidence="6">
    <location>
        <begin position="165"/>
        <end position="185"/>
    </location>
</feature>
<dbReference type="GO" id="GO:0005886">
    <property type="term" value="C:plasma membrane"/>
    <property type="evidence" value="ECO:0007669"/>
    <property type="project" value="UniProtKB-SubCell"/>
</dbReference>
<feature type="transmembrane region" description="Helical" evidence="6">
    <location>
        <begin position="86"/>
        <end position="107"/>
    </location>
</feature>
<dbReference type="Proteomes" id="UP000217209">
    <property type="component" value="Chromosome"/>
</dbReference>
<evidence type="ECO:0000256" key="1">
    <source>
        <dbReference type="ARBA" id="ARBA00004651"/>
    </source>
</evidence>
<evidence type="ECO:0000256" key="3">
    <source>
        <dbReference type="ARBA" id="ARBA00022692"/>
    </source>
</evidence>
<proteinExistence type="predicted"/>
<evidence type="ECO:0000256" key="4">
    <source>
        <dbReference type="ARBA" id="ARBA00022989"/>
    </source>
</evidence>
<keyword evidence="5 6" id="KW-0472">Membrane</keyword>
<organism evidence="7 8">
    <name type="scientific">Corynebacterium glaucum</name>
    <dbReference type="NCBI Taxonomy" id="187491"/>
    <lineage>
        <taxon>Bacteria</taxon>
        <taxon>Bacillati</taxon>
        <taxon>Actinomycetota</taxon>
        <taxon>Actinomycetes</taxon>
        <taxon>Mycobacteriales</taxon>
        <taxon>Corynebacteriaceae</taxon>
        <taxon>Corynebacterium</taxon>
    </lineage>
</organism>
<dbReference type="GO" id="GO:0022857">
    <property type="term" value="F:transmembrane transporter activity"/>
    <property type="evidence" value="ECO:0007669"/>
    <property type="project" value="InterPro"/>
</dbReference>
<feature type="transmembrane region" description="Helical" evidence="6">
    <location>
        <begin position="43"/>
        <end position="65"/>
    </location>
</feature>
<protein>
    <submittedName>
        <fullName evidence="7">Putative amino acid permease YhdG</fullName>
    </submittedName>
</protein>
<feature type="transmembrane region" description="Helical" evidence="6">
    <location>
        <begin position="127"/>
        <end position="153"/>
    </location>
</feature>
<keyword evidence="8" id="KW-1185">Reference proteome</keyword>
<dbReference type="AlphaFoldDB" id="A0A1Q2HTA8"/>
<evidence type="ECO:0000256" key="2">
    <source>
        <dbReference type="ARBA" id="ARBA00022475"/>
    </source>
</evidence>
<accession>A0A1Q2HTA8</accession>
<dbReference type="PANTHER" id="PTHR42770:SF7">
    <property type="entry name" value="MEMBRANE PROTEIN"/>
    <property type="match status" value="1"/>
</dbReference>
<dbReference type="OrthoDB" id="4568421at2"/>
<sequence length="284" mass="30101">MAADQLKKELGMFTLIALGVSGVVGSSWIYTNGSFFEEYGAGGMIFGLALGTLLAACVALSYAQLTGLFPRAGGEVVFSFTILGRTWGFIAGWLLIGAYVSSLAFYFTSFGVLLEFYIPAMDEIPVYTLAGSTVTLPILVAGLALTLLFYFLNVRGASLGGQLQVILFIALIGIGLALAVVGFGAGSVDNFWPPFYEDQNAAMSVLRFVVPGMTYMAGFGLIATLAEDANLPPKKIGWLVVATVLIAGSFYCIVLASSAFIMPWQEVAGMEGVRLFVCGGLVYR</sequence>
<comment type="subcellular location">
    <subcellularLocation>
        <location evidence="1">Cell membrane</location>
        <topology evidence="1">Multi-pass membrane protein</topology>
    </subcellularLocation>
</comment>
<dbReference type="KEGG" id="cgv:CGLAU_00365"/>
<keyword evidence="4 6" id="KW-1133">Transmembrane helix</keyword>
<feature type="transmembrane region" description="Helical" evidence="6">
    <location>
        <begin position="12"/>
        <end position="31"/>
    </location>
</feature>
<gene>
    <name evidence="7" type="primary">yhdG</name>
    <name evidence="7" type="ORF">CGLAU_00365</name>
</gene>
<dbReference type="PANTHER" id="PTHR42770">
    <property type="entry name" value="AMINO ACID TRANSPORTER-RELATED"/>
    <property type="match status" value="1"/>
</dbReference>
<dbReference type="EMBL" id="CP019688">
    <property type="protein sequence ID" value="AQQ14076.1"/>
    <property type="molecule type" value="Genomic_DNA"/>
</dbReference>
<dbReference type="InterPro" id="IPR050367">
    <property type="entry name" value="APC_superfamily"/>
</dbReference>
<evidence type="ECO:0000313" key="8">
    <source>
        <dbReference type="Proteomes" id="UP000217209"/>
    </source>
</evidence>
<dbReference type="Gene3D" id="1.20.1740.10">
    <property type="entry name" value="Amino acid/polyamine transporter I"/>
    <property type="match status" value="1"/>
</dbReference>
<feature type="transmembrane region" description="Helical" evidence="6">
    <location>
        <begin position="238"/>
        <end position="261"/>
    </location>
</feature>
<keyword evidence="2" id="KW-1003">Cell membrane</keyword>
<dbReference type="Pfam" id="PF13520">
    <property type="entry name" value="AA_permease_2"/>
    <property type="match status" value="1"/>
</dbReference>
<reference evidence="7 8" key="1">
    <citation type="submission" date="2016-12" db="EMBL/GenBank/DDBJ databases">
        <authorList>
            <person name="Song W.-J."/>
            <person name="Kurnit D.M."/>
        </authorList>
    </citation>
    <scope>NUCLEOTIDE SEQUENCE [LARGE SCALE GENOMIC DNA]</scope>
    <source>
        <strain evidence="7 8">DSM 30827</strain>
    </source>
</reference>
<name>A0A1Q2HTA8_9CORY</name>
<evidence type="ECO:0000256" key="5">
    <source>
        <dbReference type="ARBA" id="ARBA00023136"/>
    </source>
</evidence>
<feature type="transmembrane region" description="Helical" evidence="6">
    <location>
        <begin position="205"/>
        <end position="226"/>
    </location>
</feature>
<evidence type="ECO:0000256" key="6">
    <source>
        <dbReference type="SAM" id="Phobius"/>
    </source>
</evidence>
<evidence type="ECO:0000313" key="7">
    <source>
        <dbReference type="EMBL" id="AQQ14076.1"/>
    </source>
</evidence>
<dbReference type="RefSeq" id="WP_095658981.1">
    <property type="nucleotide sequence ID" value="NZ_CP019688.1"/>
</dbReference>
<dbReference type="InterPro" id="IPR002293">
    <property type="entry name" value="AA/rel_permease1"/>
</dbReference>